<dbReference type="AlphaFoldDB" id="A0A7C4TJW0"/>
<evidence type="ECO:0000256" key="1">
    <source>
        <dbReference type="SAM" id="Phobius"/>
    </source>
</evidence>
<dbReference type="EMBL" id="DSRT01000196">
    <property type="protein sequence ID" value="HGW29990.1"/>
    <property type="molecule type" value="Genomic_DNA"/>
</dbReference>
<keyword evidence="1" id="KW-0812">Transmembrane</keyword>
<proteinExistence type="predicted"/>
<evidence type="ECO:0000313" key="2">
    <source>
        <dbReference type="EMBL" id="HGW29990.1"/>
    </source>
</evidence>
<keyword evidence="1" id="KW-0472">Membrane</keyword>
<reference evidence="2" key="1">
    <citation type="journal article" date="2020" name="mSystems">
        <title>Genome- and Community-Level Interaction Insights into Carbon Utilization and Element Cycling Functions of Hydrothermarchaeota in Hydrothermal Sediment.</title>
        <authorList>
            <person name="Zhou Z."/>
            <person name="Liu Y."/>
            <person name="Xu W."/>
            <person name="Pan J."/>
            <person name="Luo Z.H."/>
            <person name="Li M."/>
        </authorList>
    </citation>
    <scope>NUCLEOTIDE SEQUENCE [LARGE SCALE GENOMIC DNA]</scope>
    <source>
        <strain evidence="2">SpSt-417</strain>
    </source>
</reference>
<sequence>MQLVTNRISRSRLYQANRSGVTGVSRDNRGDSFPNRPLHLGFIIFKPLRLLVNITKQTESKTRLIFGLVTSTLFGLIHMTNYTNPIAAIPLCLTQTFGGLTHWYLQERYFVSISIVTHMVFNLILWL</sequence>
<gene>
    <name evidence="2" type="ORF">ENR63_03655</name>
</gene>
<feature type="transmembrane region" description="Helical" evidence="1">
    <location>
        <begin position="64"/>
        <end position="89"/>
    </location>
</feature>
<name>A0A7C4TJW0_UNCKA</name>
<keyword evidence="1" id="KW-1133">Transmembrane helix</keyword>
<accession>A0A7C4TJW0</accession>
<protein>
    <submittedName>
        <fullName evidence="2">Uncharacterized protein</fullName>
    </submittedName>
</protein>
<organism evidence="2">
    <name type="scientific">candidate division WWE3 bacterium</name>
    <dbReference type="NCBI Taxonomy" id="2053526"/>
    <lineage>
        <taxon>Bacteria</taxon>
        <taxon>Katanobacteria</taxon>
    </lineage>
</organism>
<feature type="transmembrane region" description="Helical" evidence="1">
    <location>
        <begin position="109"/>
        <end position="126"/>
    </location>
</feature>
<comment type="caution">
    <text evidence="2">The sequence shown here is derived from an EMBL/GenBank/DDBJ whole genome shotgun (WGS) entry which is preliminary data.</text>
</comment>